<feature type="signal peptide" evidence="1">
    <location>
        <begin position="1"/>
        <end position="34"/>
    </location>
</feature>
<protein>
    <submittedName>
        <fullName evidence="2">DUF5020 family protein</fullName>
    </submittedName>
</protein>
<evidence type="ECO:0000256" key="1">
    <source>
        <dbReference type="SAM" id="SignalP"/>
    </source>
</evidence>
<keyword evidence="3" id="KW-1185">Reference proteome</keyword>
<accession>A0ABX8JI25</accession>
<dbReference type="Proteomes" id="UP000683493">
    <property type="component" value="Chromosome"/>
</dbReference>
<feature type="chain" id="PRO_5045698636" evidence="1">
    <location>
        <begin position="35"/>
        <end position="256"/>
    </location>
</feature>
<evidence type="ECO:0000313" key="3">
    <source>
        <dbReference type="Proteomes" id="UP000683493"/>
    </source>
</evidence>
<proteinExistence type="predicted"/>
<dbReference type="Pfam" id="PF16412">
    <property type="entry name" value="DUF5020"/>
    <property type="match status" value="1"/>
</dbReference>
<gene>
    <name evidence="2" type="ORF">KP005_17795</name>
</gene>
<organism evidence="2 3">
    <name type="scientific">Geomonas diazotrophica</name>
    <dbReference type="NCBI Taxonomy" id="2843197"/>
    <lineage>
        <taxon>Bacteria</taxon>
        <taxon>Pseudomonadati</taxon>
        <taxon>Thermodesulfobacteriota</taxon>
        <taxon>Desulfuromonadia</taxon>
        <taxon>Geobacterales</taxon>
        <taxon>Geobacteraceae</taxon>
        <taxon>Geomonas</taxon>
    </lineage>
</organism>
<evidence type="ECO:0000313" key="2">
    <source>
        <dbReference type="EMBL" id="QWV97172.1"/>
    </source>
</evidence>
<name>A0ABX8JI25_9BACT</name>
<reference evidence="2 3" key="1">
    <citation type="submission" date="2021-06" db="EMBL/GenBank/DDBJ databases">
        <title>Gemonas diversity in paddy soil.</title>
        <authorList>
            <person name="Liu G."/>
        </authorList>
    </citation>
    <scope>NUCLEOTIDE SEQUENCE [LARGE SCALE GENOMIC DNA]</scope>
    <source>
        <strain evidence="2 3">RG29</strain>
    </source>
</reference>
<dbReference type="EMBL" id="CP076724">
    <property type="protein sequence ID" value="QWV97172.1"/>
    <property type="molecule type" value="Genomic_DNA"/>
</dbReference>
<sequence length="256" mass="28228">MKKRSIRSALSTGLKALALAALLLAPFAAEEAQAGVTLWNETNIQYLWGGQFKNPYAHTQGTQSTVTVEHANAWKYGDTFLFFDVTNTEKDNTGIYGELSPRLSLGKITGRDLSAPFVKDVLVAGTLEMGQGFRNYLYGVGLSLNLPKFNFADLNVYVRNDPKQSGSTYQVTPCWQLPFAVGKANMIFEGFSDIAGGEGNLSFNIDAQPRLLLDLGKFWDAPNGIYVGTEVIYWHNKYGVKGVNEFAPQAMIKFVM</sequence>
<keyword evidence="1" id="KW-0732">Signal</keyword>